<proteinExistence type="predicted"/>
<organism evidence="1 2">
    <name type="scientific">Vibrio japonicus</name>
    <dbReference type="NCBI Taxonomy" id="1824638"/>
    <lineage>
        <taxon>Bacteria</taxon>
        <taxon>Pseudomonadati</taxon>
        <taxon>Pseudomonadota</taxon>
        <taxon>Gammaproteobacteria</taxon>
        <taxon>Vibrionales</taxon>
        <taxon>Vibrionaceae</taxon>
        <taxon>Vibrio</taxon>
    </lineage>
</organism>
<dbReference type="Gene3D" id="2.40.360.10">
    <property type="entry name" value="YmcC-like"/>
    <property type="match status" value="1"/>
</dbReference>
<evidence type="ECO:0000313" key="2">
    <source>
        <dbReference type="Proteomes" id="UP001058602"/>
    </source>
</evidence>
<accession>A0ABY5LFW8</accession>
<dbReference type="Pfam" id="PF11102">
    <property type="entry name" value="YjbF"/>
    <property type="match status" value="1"/>
</dbReference>
<protein>
    <submittedName>
        <fullName evidence="1">YjbF family lipoprotein</fullName>
    </submittedName>
</protein>
<keyword evidence="2" id="KW-1185">Reference proteome</keyword>
<dbReference type="Proteomes" id="UP001058602">
    <property type="component" value="Chromosome 1"/>
</dbReference>
<dbReference type="InterPro" id="IPR023373">
    <property type="entry name" value="YmcC_sf"/>
</dbReference>
<dbReference type="InterPro" id="IPR021308">
    <property type="entry name" value="GfcB"/>
</dbReference>
<sequence>MSQFHKLIFILSLFSLFGCSQKFSDTNATVKEALFGFSDVKLSAKEIDALPYASLYARINDGQQIFMVLALAEENPETGNIQLKWLSADKAMIATENGRVVKTLLLPEANLVNLSSSHQLSGPSTSNANWQALYDWQPGYHYSKKADVTSRYLGDNSINTVLWNKNTHHILETVTFPNTSQSMENEFWVDEQGNVVKSAQWVIPDTLFIELEILKPFLTDGS</sequence>
<name>A0ABY5LFW8_9VIBR</name>
<dbReference type="PROSITE" id="PS51257">
    <property type="entry name" value="PROKAR_LIPOPROTEIN"/>
    <property type="match status" value="1"/>
</dbReference>
<dbReference type="EMBL" id="CP102096">
    <property type="protein sequence ID" value="UUM30040.1"/>
    <property type="molecule type" value="Genomic_DNA"/>
</dbReference>
<reference evidence="1" key="1">
    <citation type="submission" date="2022-07" db="EMBL/GenBank/DDBJ databases">
        <title>Complete genome of Vibrio japonicus strain JCM 31412T and phylogenomic assessment of the Nereis clade of the genus Vibrio.</title>
        <authorList>
            <person name="Shlafstein M.D."/>
            <person name="Emsley S.A."/>
            <person name="Ushijima B."/>
            <person name="Videau P."/>
            <person name="Saw J.H."/>
        </authorList>
    </citation>
    <scope>NUCLEOTIDE SEQUENCE</scope>
    <source>
        <strain evidence="1">JCM 31412</strain>
    </source>
</reference>
<keyword evidence="1" id="KW-0449">Lipoprotein</keyword>
<dbReference type="SUPFAM" id="SSF159270">
    <property type="entry name" value="YmcC-like"/>
    <property type="match status" value="1"/>
</dbReference>
<dbReference type="RefSeq" id="WP_257083830.1">
    <property type="nucleotide sequence ID" value="NZ_CP102096.1"/>
</dbReference>
<evidence type="ECO:0000313" key="1">
    <source>
        <dbReference type="EMBL" id="UUM30040.1"/>
    </source>
</evidence>
<gene>
    <name evidence="1" type="ORF">NP165_10015</name>
</gene>